<proteinExistence type="predicted"/>
<evidence type="ECO:0000313" key="3">
    <source>
        <dbReference type="Proteomes" id="UP000748756"/>
    </source>
</evidence>
<evidence type="ECO:0000313" key="2">
    <source>
        <dbReference type="EMBL" id="KAF9141661.1"/>
    </source>
</evidence>
<reference evidence="2" key="1">
    <citation type="journal article" date="2020" name="Fungal Divers.">
        <title>Resolving the Mortierellaceae phylogeny through synthesis of multi-gene phylogenetics and phylogenomics.</title>
        <authorList>
            <person name="Vandepol N."/>
            <person name="Liber J."/>
            <person name="Desiro A."/>
            <person name="Na H."/>
            <person name="Kennedy M."/>
            <person name="Barry K."/>
            <person name="Grigoriev I.V."/>
            <person name="Miller A.N."/>
            <person name="O'Donnell K."/>
            <person name="Stajich J.E."/>
            <person name="Bonito G."/>
        </authorList>
    </citation>
    <scope>NUCLEOTIDE SEQUENCE</scope>
    <source>
        <strain evidence="2">NRRL 6426</strain>
    </source>
</reference>
<keyword evidence="3" id="KW-1185">Reference proteome</keyword>
<organism evidence="2 3">
    <name type="scientific">Linnemannia schmuckeri</name>
    <dbReference type="NCBI Taxonomy" id="64567"/>
    <lineage>
        <taxon>Eukaryota</taxon>
        <taxon>Fungi</taxon>
        <taxon>Fungi incertae sedis</taxon>
        <taxon>Mucoromycota</taxon>
        <taxon>Mortierellomycotina</taxon>
        <taxon>Mortierellomycetes</taxon>
        <taxon>Mortierellales</taxon>
        <taxon>Mortierellaceae</taxon>
        <taxon>Linnemannia</taxon>
    </lineage>
</organism>
<protein>
    <submittedName>
        <fullName evidence="2">Uncharacterized protein</fullName>
    </submittedName>
</protein>
<evidence type="ECO:0000256" key="1">
    <source>
        <dbReference type="SAM" id="MobiDB-lite"/>
    </source>
</evidence>
<name>A0A9P5V747_9FUNG</name>
<gene>
    <name evidence="2" type="ORF">BG015_001212</name>
</gene>
<accession>A0A9P5V747</accession>
<comment type="caution">
    <text evidence="2">The sequence shown here is derived from an EMBL/GenBank/DDBJ whole genome shotgun (WGS) entry which is preliminary data.</text>
</comment>
<feature type="compositionally biased region" description="Basic and acidic residues" evidence="1">
    <location>
        <begin position="97"/>
        <end position="118"/>
    </location>
</feature>
<dbReference type="Proteomes" id="UP000748756">
    <property type="component" value="Unassembled WGS sequence"/>
</dbReference>
<dbReference type="EMBL" id="JAAAUQ010001211">
    <property type="protein sequence ID" value="KAF9141661.1"/>
    <property type="molecule type" value="Genomic_DNA"/>
</dbReference>
<feature type="region of interest" description="Disordered" evidence="1">
    <location>
        <begin position="97"/>
        <end position="154"/>
    </location>
</feature>
<dbReference type="OrthoDB" id="2426405at2759"/>
<dbReference type="AlphaFoldDB" id="A0A9P5V747"/>
<sequence>MKFDKIFSLSWSVLGAVLLTSIGAASNNMVLAVPGPSLVADLGSIRVRGQYPTGVSKRAIPASTETVRIAVPTKGPFRFRPPLIDLPVESPVLYKRQDDDITKTVPKSHEMDPVEKDKGPKRKRDLPSTATTTTTNTPEKEFKSESVNGSDFSKRRAMPNSWIRWISSGGFNV</sequence>